<dbReference type="InterPro" id="IPR001206">
    <property type="entry name" value="Diacylglycerol_kinase_cat_dom"/>
</dbReference>
<dbReference type="SUPFAM" id="SSF111331">
    <property type="entry name" value="NAD kinase/diacylglycerol kinase-like"/>
    <property type="match status" value="1"/>
</dbReference>
<gene>
    <name evidence="6" type="ORF">ACFO0A_11560</name>
</gene>
<evidence type="ECO:0000256" key="1">
    <source>
        <dbReference type="ARBA" id="ARBA00022679"/>
    </source>
</evidence>
<keyword evidence="7" id="KW-1185">Reference proteome</keyword>
<dbReference type="Pfam" id="PF00781">
    <property type="entry name" value="DAGK_cat"/>
    <property type="match status" value="1"/>
</dbReference>
<dbReference type="InterPro" id="IPR016064">
    <property type="entry name" value="NAD/diacylglycerol_kinase_sf"/>
</dbReference>
<dbReference type="Gene3D" id="2.60.200.40">
    <property type="match status" value="1"/>
</dbReference>
<dbReference type="InterPro" id="IPR017438">
    <property type="entry name" value="ATP-NAD_kinase_N"/>
</dbReference>
<dbReference type="SMART" id="SM00046">
    <property type="entry name" value="DAGKc"/>
    <property type="match status" value="1"/>
</dbReference>
<keyword evidence="2" id="KW-0547">Nucleotide-binding</keyword>
<dbReference type="EMBL" id="JBHSDR010000006">
    <property type="protein sequence ID" value="MFC4295690.1"/>
    <property type="molecule type" value="Genomic_DNA"/>
</dbReference>
<comment type="caution">
    <text evidence="6">The sequence shown here is derived from an EMBL/GenBank/DDBJ whole genome shotgun (WGS) entry which is preliminary data.</text>
</comment>
<dbReference type="PANTHER" id="PTHR12358">
    <property type="entry name" value="SPHINGOSINE KINASE"/>
    <property type="match status" value="1"/>
</dbReference>
<keyword evidence="4" id="KW-0067">ATP-binding</keyword>
<dbReference type="Gene3D" id="3.40.50.10330">
    <property type="entry name" value="Probable inorganic polyphosphate/atp-NAD kinase, domain 1"/>
    <property type="match status" value="1"/>
</dbReference>
<organism evidence="6 7">
    <name type="scientific">Novosphingobium tardum</name>
    <dbReference type="NCBI Taxonomy" id="1538021"/>
    <lineage>
        <taxon>Bacteria</taxon>
        <taxon>Pseudomonadati</taxon>
        <taxon>Pseudomonadota</taxon>
        <taxon>Alphaproteobacteria</taxon>
        <taxon>Sphingomonadales</taxon>
        <taxon>Sphingomonadaceae</taxon>
        <taxon>Novosphingobium</taxon>
    </lineage>
</organism>
<keyword evidence="3 6" id="KW-0418">Kinase</keyword>
<protein>
    <submittedName>
        <fullName evidence="6">Diacylglycerol/lipid kinase family protein</fullName>
        <ecNumber evidence="6">2.7.1.-</ecNumber>
    </submittedName>
</protein>
<name>A0ABV8RSQ1_9SPHN</name>
<dbReference type="InterPro" id="IPR045540">
    <property type="entry name" value="YegS/DAGK_C"/>
</dbReference>
<evidence type="ECO:0000256" key="2">
    <source>
        <dbReference type="ARBA" id="ARBA00022741"/>
    </source>
</evidence>
<dbReference type="GO" id="GO:0016301">
    <property type="term" value="F:kinase activity"/>
    <property type="evidence" value="ECO:0007669"/>
    <property type="project" value="UniProtKB-KW"/>
</dbReference>
<keyword evidence="1 6" id="KW-0808">Transferase</keyword>
<dbReference type="PROSITE" id="PS50146">
    <property type="entry name" value="DAGK"/>
    <property type="match status" value="1"/>
</dbReference>
<dbReference type="EC" id="2.7.1.-" evidence="6"/>
<accession>A0ABV8RSQ1</accession>
<evidence type="ECO:0000313" key="7">
    <source>
        <dbReference type="Proteomes" id="UP001595828"/>
    </source>
</evidence>
<feature type="domain" description="DAGKc" evidence="5">
    <location>
        <begin position="1"/>
        <end position="129"/>
    </location>
</feature>
<sequence>MSNSPLTVIVNKSGGTASSLGDKLEGELEAAFSAAGQQIDAQLVEGGDIKRTVEAAKGSPLIAVGGGDGTLGTAAALIAESETALGILPLGTRNHLAKQLGIPPEIEGAAKIIAQGARVRIDLARCGERVFVNNASMGVYTRLVRERDRHFGPKWLGTIPATFYVLRHLRAKPVRLTIDGKEQQVVTPLLFVGNNRYSLDSGKVGTRESLTDGVLSVFAVAHGSPLSLVGFALRALIGKADPERDFCELTTAREVTVEGTGMLDVAFDGEVERMELPLHFSIMPAALTVMVGDPAEAERTDAS</sequence>
<dbReference type="RefSeq" id="WP_379539157.1">
    <property type="nucleotide sequence ID" value="NZ_JBHSDR010000006.1"/>
</dbReference>
<dbReference type="InterPro" id="IPR050187">
    <property type="entry name" value="Lipid_Phosphate_FormReg"/>
</dbReference>
<reference evidence="7" key="1">
    <citation type="journal article" date="2019" name="Int. J. Syst. Evol. Microbiol.">
        <title>The Global Catalogue of Microorganisms (GCM) 10K type strain sequencing project: providing services to taxonomists for standard genome sequencing and annotation.</title>
        <authorList>
            <consortium name="The Broad Institute Genomics Platform"/>
            <consortium name="The Broad Institute Genome Sequencing Center for Infectious Disease"/>
            <person name="Wu L."/>
            <person name="Ma J."/>
        </authorList>
    </citation>
    <scope>NUCLEOTIDE SEQUENCE [LARGE SCALE GENOMIC DNA]</scope>
    <source>
        <strain evidence="7">CGMCC 1.12989</strain>
    </source>
</reference>
<dbReference type="Pfam" id="PF19279">
    <property type="entry name" value="YegS_C"/>
    <property type="match status" value="1"/>
</dbReference>
<evidence type="ECO:0000313" key="6">
    <source>
        <dbReference type="EMBL" id="MFC4295690.1"/>
    </source>
</evidence>
<evidence type="ECO:0000256" key="3">
    <source>
        <dbReference type="ARBA" id="ARBA00022777"/>
    </source>
</evidence>
<dbReference type="PANTHER" id="PTHR12358:SF54">
    <property type="entry name" value="SPHINGOSINE KINASE RELATED PROTEIN"/>
    <property type="match status" value="1"/>
</dbReference>
<proteinExistence type="predicted"/>
<evidence type="ECO:0000259" key="5">
    <source>
        <dbReference type="PROSITE" id="PS50146"/>
    </source>
</evidence>
<evidence type="ECO:0000256" key="4">
    <source>
        <dbReference type="ARBA" id="ARBA00022840"/>
    </source>
</evidence>
<dbReference type="Proteomes" id="UP001595828">
    <property type="component" value="Unassembled WGS sequence"/>
</dbReference>